<accession>A0A2J7ZX59</accession>
<sequence>MTGFRHAPVSKAILIATAGASILSQAVRASRRGPVVPGILTRSLVFRSPAELLFGALVMYYFRVLERQSGSGKFGAFAAASTGLSAALQWAASAAASRAGLSLPPPPSGPYGLLFACFVQYWVLVPPSARVAVLGWRLSDKLYGKEPLGRSDAVMAAGRIRVRSSGSIHNQPPPPTY</sequence>
<dbReference type="SUPFAM" id="SSF144091">
    <property type="entry name" value="Rhomboid-like"/>
    <property type="match status" value="1"/>
</dbReference>
<evidence type="ECO:0000256" key="6">
    <source>
        <dbReference type="ARBA" id="ARBA00023136"/>
    </source>
</evidence>
<dbReference type="OrthoDB" id="272778at2759"/>
<evidence type="ECO:0000313" key="9">
    <source>
        <dbReference type="Proteomes" id="UP000236333"/>
    </source>
</evidence>
<keyword evidence="3" id="KW-0645">Protease</keyword>
<gene>
    <name evidence="8" type="ORF">TSOC_008994</name>
</gene>
<keyword evidence="9" id="KW-1185">Reference proteome</keyword>
<evidence type="ECO:0000256" key="1">
    <source>
        <dbReference type="ARBA" id="ARBA00004141"/>
    </source>
</evidence>
<dbReference type="EMBL" id="PGGS01000355">
    <property type="protein sequence ID" value="PNH04846.1"/>
    <property type="molecule type" value="Genomic_DNA"/>
</dbReference>
<dbReference type="PANTHER" id="PTHR43066">
    <property type="entry name" value="RHOMBOID-RELATED PROTEIN"/>
    <property type="match status" value="1"/>
</dbReference>
<dbReference type="GO" id="GO:0004252">
    <property type="term" value="F:serine-type endopeptidase activity"/>
    <property type="evidence" value="ECO:0007669"/>
    <property type="project" value="TreeGrafter"/>
</dbReference>
<dbReference type="GO" id="GO:0006508">
    <property type="term" value="P:proteolysis"/>
    <property type="evidence" value="ECO:0007669"/>
    <property type="project" value="UniProtKB-KW"/>
</dbReference>
<dbReference type="Proteomes" id="UP000236333">
    <property type="component" value="Unassembled WGS sequence"/>
</dbReference>
<evidence type="ECO:0000256" key="3">
    <source>
        <dbReference type="ARBA" id="ARBA00022670"/>
    </source>
</evidence>
<feature type="transmembrane region" description="Helical" evidence="7">
    <location>
        <begin position="44"/>
        <end position="62"/>
    </location>
</feature>
<keyword evidence="5 7" id="KW-1133">Transmembrane helix</keyword>
<evidence type="ECO:0000256" key="4">
    <source>
        <dbReference type="ARBA" id="ARBA00022692"/>
    </source>
</evidence>
<dbReference type="AlphaFoldDB" id="A0A2J7ZX59"/>
<evidence type="ECO:0000256" key="5">
    <source>
        <dbReference type="ARBA" id="ARBA00022989"/>
    </source>
</evidence>
<comment type="subcellular location">
    <subcellularLocation>
        <location evidence="1">Membrane</location>
        <topology evidence="1">Multi-pass membrane protein</topology>
    </subcellularLocation>
</comment>
<evidence type="ECO:0000313" key="8">
    <source>
        <dbReference type="EMBL" id="PNH04846.1"/>
    </source>
</evidence>
<keyword evidence="6 7" id="KW-0472">Membrane</keyword>
<keyword evidence="3" id="KW-0378">Hydrolase</keyword>
<proteinExistence type="inferred from homology"/>
<keyword evidence="4 7" id="KW-0812">Transmembrane</keyword>
<comment type="similarity">
    <text evidence="2">Belongs to the peptidase S54 family.</text>
</comment>
<comment type="caution">
    <text evidence="8">The sequence shown here is derived from an EMBL/GenBank/DDBJ whole genome shotgun (WGS) entry which is preliminary data.</text>
</comment>
<evidence type="ECO:0000256" key="7">
    <source>
        <dbReference type="SAM" id="Phobius"/>
    </source>
</evidence>
<protein>
    <submittedName>
        <fullName evidence="8">Uncharacterized protein</fullName>
    </submittedName>
</protein>
<name>A0A2J7ZX59_9CHLO</name>
<organism evidence="8 9">
    <name type="scientific">Tetrabaena socialis</name>
    <dbReference type="NCBI Taxonomy" id="47790"/>
    <lineage>
        <taxon>Eukaryota</taxon>
        <taxon>Viridiplantae</taxon>
        <taxon>Chlorophyta</taxon>
        <taxon>core chlorophytes</taxon>
        <taxon>Chlorophyceae</taxon>
        <taxon>CS clade</taxon>
        <taxon>Chlamydomonadales</taxon>
        <taxon>Tetrabaenaceae</taxon>
        <taxon>Tetrabaena</taxon>
    </lineage>
</organism>
<dbReference type="PANTHER" id="PTHR43066:SF1">
    <property type="entry name" value="RHOMBOID PROTEIN 2"/>
    <property type="match status" value="1"/>
</dbReference>
<evidence type="ECO:0000256" key="2">
    <source>
        <dbReference type="ARBA" id="ARBA00009045"/>
    </source>
</evidence>
<feature type="transmembrane region" description="Helical" evidence="7">
    <location>
        <begin position="74"/>
        <end position="92"/>
    </location>
</feature>
<dbReference type="GO" id="GO:0016020">
    <property type="term" value="C:membrane"/>
    <property type="evidence" value="ECO:0007669"/>
    <property type="project" value="UniProtKB-SubCell"/>
</dbReference>
<dbReference type="InterPro" id="IPR035952">
    <property type="entry name" value="Rhomboid-like_sf"/>
</dbReference>
<reference evidence="8 9" key="1">
    <citation type="journal article" date="2017" name="Mol. Biol. Evol.">
        <title>The 4-celled Tetrabaena socialis nuclear genome reveals the essential components for genetic control of cell number at the origin of multicellularity in the volvocine lineage.</title>
        <authorList>
            <person name="Featherston J."/>
            <person name="Arakaki Y."/>
            <person name="Hanschen E.R."/>
            <person name="Ferris P.J."/>
            <person name="Michod R.E."/>
            <person name="Olson B.J.S.C."/>
            <person name="Nozaki H."/>
            <person name="Durand P.M."/>
        </authorList>
    </citation>
    <scope>NUCLEOTIDE SEQUENCE [LARGE SCALE GENOMIC DNA]</scope>
    <source>
        <strain evidence="8 9">NIES-571</strain>
    </source>
</reference>
<feature type="transmembrane region" description="Helical" evidence="7">
    <location>
        <begin position="112"/>
        <end position="136"/>
    </location>
</feature>